<keyword evidence="1" id="KW-1133">Transmembrane helix</keyword>
<evidence type="ECO:0000313" key="2">
    <source>
        <dbReference type="EMBL" id="GIF94543.1"/>
    </source>
</evidence>
<gene>
    <name evidence="2" type="ORF">Cch02nite_79870</name>
</gene>
<comment type="caution">
    <text evidence="2">The sequence shown here is derived from an EMBL/GenBank/DDBJ whole genome shotgun (WGS) entry which is preliminary data.</text>
</comment>
<keyword evidence="1" id="KW-0812">Transmembrane</keyword>
<sequence>MAAATGVLPVTGGPDVVSLLIAGFTLVLLGLGSRWWAGR</sequence>
<dbReference type="EMBL" id="BONG01000102">
    <property type="protein sequence ID" value="GIF94543.1"/>
    <property type="molecule type" value="Genomic_DNA"/>
</dbReference>
<evidence type="ECO:0000313" key="3">
    <source>
        <dbReference type="Proteomes" id="UP000619293"/>
    </source>
</evidence>
<protein>
    <submittedName>
        <fullName evidence="2">Uncharacterized protein</fullName>
    </submittedName>
</protein>
<evidence type="ECO:0000256" key="1">
    <source>
        <dbReference type="SAM" id="Phobius"/>
    </source>
</evidence>
<dbReference type="AlphaFoldDB" id="A0A8J3NW29"/>
<feature type="transmembrane region" description="Helical" evidence="1">
    <location>
        <begin position="16"/>
        <end position="37"/>
    </location>
</feature>
<keyword evidence="3" id="KW-1185">Reference proteome</keyword>
<reference evidence="2 3" key="1">
    <citation type="submission" date="2021-01" db="EMBL/GenBank/DDBJ databases">
        <title>Whole genome shotgun sequence of Catellatospora chokoriensis NBRC 107358.</title>
        <authorList>
            <person name="Komaki H."/>
            <person name="Tamura T."/>
        </authorList>
    </citation>
    <scope>NUCLEOTIDE SEQUENCE [LARGE SCALE GENOMIC DNA]</scope>
    <source>
        <strain evidence="2 3">NBRC 107358</strain>
    </source>
</reference>
<accession>A0A8J3NW29</accession>
<keyword evidence="1" id="KW-0472">Membrane</keyword>
<dbReference type="Proteomes" id="UP000619293">
    <property type="component" value="Unassembled WGS sequence"/>
</dbReference>
<name>A0A8J3NW29_9ACTN</name>
<proteinExistence type="predicted"/>
<organism evidence="2 3">
    <name type="scientific">Catellatospora chokoriensis</name>
    <dbReference type="NCBI Taxonomy" id="310353"/>
    <lineage>
        <taxon>Bacteria</taxon>
        <taxon>Bacillati</taxon>
        <taxon>Actinomycetota</taxon>
        <taxon>Actinomycetes</taxon>
        <taxon>Micromonosporales</taxon>
        <taxon>Micromonosporaceae</taxon>
        <taxon>Catellatospora</taxon>
    </lineage>
</organism>